<dbReference type="EMBL" id="HBHP01007903">
    <property type="protein sequence ID" value="CAD9753891.1"/>
    <property type="molecule type" value="Transcribed_RNA"/>
</dbReference>
<dbReference type="Gene3D" id="3.30.40.10">
    <property type="entry name" value="Zinc/RING finger domain, C3HC4 (zinc finger)"/>
    <property type="match status" value="1"/>
</dbReference>
<sequence>MVKVVEFRIPLPLKTSEFKTALPYVVTRCSEELTLAGTGDRVKVLVNEPFNDGKIKGQYTHKVFLVSERLPSWVKSLIPVLKDCTIEEKSWNAFPYCKSVYECKLLGERFKMEVLSMHFDDDKGDRENALDISSDKLALRQVRKIDIRDVDHLQGIPLPSEFVPTKASERGPLDADWMEGKKSPVMCAYKVVSLEVSIWPIQEQCESYMLRTQVVQGITEVCTRSWCWLDSYVDMDEKDLRKYQDESNQRLERFYKTGEKPADYEGKSSATNRKQLDEQEAKLKQITDDGKPAAIVKGGVGEEEEDDGETPVCRVIPEIKMPTIRIPALKMPTIPSEPLQRIMTALNLAPERVETTPIDLPSQIPPQWVPDNKAASCAGCRADFGLLLRKHHCRGCGKVMCHNCTQKSRVLSQYRDYYGPSPQRVCERCDKRQTELENNAKRKRARHNRSISAEELRLRQEIRRRARELAKEEAERKRLAKEGKRAEGMTTIALIVLSILVLVLAILLVGGGRGTQAVRALQAAVGGLGR</sequence>
<protein>
    <recommendedName>
        <fullName evidence="7">FYVE-type domain-containing protein</fullName>
    </recommendedName>
</protein>
<evidence type="ECO:0000256" key="3">
    <source>
        <dbReference type="ARBA" id="ARBA00022833"/>
    </source>
</evidence>
<evidence type="ECO:0000313" key="8">
    <source>
        <dbReference type="EMBL" id="CAD9753891.1"/>
    </source>
</evidence>
<dbReference type="InterPro" id="IPR055261">
    <property type="entry name" value="PI_transfer_N"/>
</dbReference>
<dbReference type="SUPFAM" id="SSF57903">
    <property type="entry name" value="FYVE/PHD zinc finger"/>
    <property type="match status" value="1"/>
</dbReference>
<dbReference type="PROSITE" id="PS50178">
    <property type="entry name" value="ZF_FYVE"/>
    <property type="match status" value="1"/>
</dbReference>
<evidence type="ECO:0000256" key="1">
    <source>
        <dbReference type="ARBA" id="ARBA00022723"/>
    </source>
</evidence>
<reference evidence="8" key="1">
    <citation type="submission" date="2021-01" db="EMBL/GenBank/DDBJ databases">
        <authorList>
            <person name="Corre E."/>
            <person name="Pelletier E."/>
            <person name="Niang G."/>
            <person name="Scheremetjew M."/>
            <person name="Finn R."/>
            <person name="Kale V."/>
            <person name="Holt S."/>
            <person name="Cochrane G."/>
            <person name="Meng A."/>
            <person name="Brown T."/>
            <person name="Cohen L."/>
        </authorList>
    </citation>
    <scope>NUCLEOTIDE SEQUENCE</scope>
    <source>
        <strain evidence="8">CCMP622</strain>
    </source>
</reference>
<keyword evidence="2 4" id="KW-0863">Zinc-finger</keyword>
<dbReference type="Pfam" id="PF02121">
    <property type="entry name" value="IP_trans"/>
    <property type="match status" value="1"/>
</dbReference>
<keyword evidence="1" id="KW-0479">Metal-binding</keyword>
<accession>A0A7S2X886</accession>
<dbReference type="GO" id="GO:0008270">
    <property type="term" value="F:zinc ion binding"/>
    <property type="evidence" value="ECO:0007669"/>
    <property type="project" value="UniProtKB-KW"/>
</dbReference>
<dbReference type="PANTHER" id="PTHR10658:SF11">
    <property type="entry name" value="VIBRATOR, ISOFORM B"/>
    <property type="match status" value="1"/>
</dbReference>
<organism evidence="8">
    <name type="scientific">Lotharella oceanica</name>
    <dbReference type="NCBI Taxonomy" id="641309"/>
    <lineage>
        <taxon>Eukaryota</taxon>
        <taxon>Sar</taxon>
        <taxon>Rhizaria</taxon>
        <taxon>Cercozoa</taxon>
        <taxon>Chlorarachniophyceae</taxon>
        <taxon>Lotharella</taxon>
    </lineage>
</organism>
<dbReference type="InterPro" id="IPR017455">
    <property type="entry name" value="Znf_FYVE-rel"/>
</dbReference>
<dbReference type="InterPro" id="IPR011011">
    <property type="entry name" value="Znf_FYVE_PHD"/>
</dbReference>
<evidence type="ECO:0000256" key="6">
    <source>
        <dbReference type="SAM" id="Phobius"/>
    </source>
</evidence>
<keyword evidence="6" id="KW-0472">Membrane</keyword>
<gene>
    <name evidence="8" type="ORF">LSP00402_LOCUS4924</name>
</gene>
<proteinExistence type="predicted"/>
<keyword evidence="3" id="KW-0862">Zinc</keyword>
<dbReference type="SMART" id="SM00064">
    <property type="entry name" value="FYVE"/>
    <property type="match status" value="1"/>
</dbReference>
<dbReference type="PRINTS" id="PR00391">
    <property type="entry name" value="PITRANSFER"/>
</dbReference>
<keyword evidence="5" id="KW-0175">Coiled coil</keyword>
<dbReference type="GO" id="GO:0005548">
    <property type="term" value="F:phospholipid transporter activity"/>
    <property type="evidence" value="ECO:0007669"/>
    <property type="project" value="InterPro"/>
</dbReference>
<name>A0A7S2X886_9EUKA</name>
<dbReference type="PANTHER" id="PTHR10658">
    <property type="entry name" value="PHOSPHATIDYLINOSITOL TRANSFER PROTEIN"/>
    <property type="match status" value="1"/>
</dbReference>
<evidence type="ECO:0000256" key="2">
    <source>
        <dbReference type="ARBA" id="ARBA00022771"/>
    </source>
</evidence>
<dbReference type="InterPro" id="IPR023393">
    <property type="entry name" value="START-like_dom_sf"/>
</dbReference>
<keyword evidence="6" id="KW-1133">Transmembrane helix</keyword>
<dbReference type="InterPro" id="IPR013083">
    <property type="entry name" value="Znf_RING/FYVE/PHD"/>
</dbReference>
<dbReference type="InterPro" id="IPR001666">
    <property type="entry name" value="PI_transfer"/>
</dbReference>
<feature type="transmembrane region" description="Helical" evidence="6">
    <location>
        <begin position="488"/>
        <end position="509"/>
    </location>
</feature>
<keyword evidence="6" id="KW-0812">Transmembrane</keyword>
<evidence type="ECO:0000256" key="5">
    <source>
        <dbReference type="SAM" id="Coils"/>
    </source>
</evidence>
<dbReference type="Gene3D" id="3.30.530.20">
    <property type="match status" value="1"/>
</dbReference>
<dbReference type="Pfam" id="PF01363">
    <property type="entry name" value="FYVE"/>
    <property type="match status" value="1"/>
</dbReference>
<dbReference type="SUPFAM" id="SSF55961">
    <property type="entry name" value="Bet v1-like"/>
    <property type="match status" value="1"/>
</dbReference>
<evidence type="ECO:0000259" key="7">
    <source>
        <dbReference type="PROSITE" id="PS50178"/>
    </source>
</evidence>
<evidence type="ECO:0000256" key="4">
    <source>
        <dbReference type="PROSITE-ProRule" id="PRU00091"/>
    </source>
</evidence>
<dbReference type="InterPro" id="IPR000306">
    <property type="entry name" value="Znf_FYVE"/>
</dbReference>
<feature type="coiled-coil region" evidence="5">
    <location>
        <begin position="426"/>
        <end position="489"/>
    </location>
</feature>
<feature type="domain" description="FYVE-type" evidence="7">
    <location>
        <begin position="371"/>
        <end position="434"/>
    </location>
</feature>
<dbReference type="AlphaFoldDB" id="A0A7S2X886"/>